<keyword evidence="8 11" id="KW-0368">Histidine biosynthesis</keyword>
<accession>A0ABY4EEX6</accession>
<dbReference type="InterPro" id="IPR036178">
    <property type="entry name" value="Formintransfe-cycloase-like_sf"/>
</dbReference>
<dbReference type="EMBL" id="CP091512">
    <property type="protein sequence ID" value="UOO93495.1"/>
    <property type="molecule type" value="Genomic_DNA"/>
</dbReference>
<proteinExistence type="inferred from homology"/>
<dbReference type="SUPFAM" id="SSF53223">
    <property type="entry name" value="Aminoacid dehydrogenase-like, N-terminal domain"/>
    <property type="match status" value="1"/>
</dbReference>
<comment type="function">
    <text evidence="11">Catalyzes the oxidation of 5,10-methylenetetrahydrofolate to 5,10-methenyltetrahydrofolate and then the hydrolysis of 5,10-methenyltetrahydrofolate to 10-formyltetrahydrofolate.</text>
</comment>
<comment type="similarity">
    <text evidence="11">Belongs to the tetrahydrofolate dehydrogenase/cyclohydrolase family.</text>
</comment>
<dbReference type="PRINTS" id="PR00085">
    <property type="entry name" value="THFDHDRGNASE"/>
</dbReference>
<feature type="domain" description="Tetrahydrofolate dehydrogenase/cyclohydrolase catalytic" evidence="12">
    <location>
        <begin position="219"/>
        <end position="332"/>
    </location>
</feature>
<dbReference type="Gene3D" id="3.40.50.10860">
    <property type="entry name" value="Leucine Dehydrogenase, chain A, domain 1"/>
    <property type="match status" value="1"/>
</dbReference>
<dbReference type="RefSeq" id="WP_019958835.1">
    <property type="nucleotide sequence ID" value="NZ_CP091512.1"/>
</dbReference>
<dbReference type="InterPro" id="IPR020631">
    <property type="entry name" value="THF_DH/CycHdrlase_NAD-bd_dom"/>
</dbReference>
<keyword evidence="5 11" id="KW-0378">Hydrolase</keyword>
<reference evidence="15" key="1">
    <citation type="submission" date="2021-12" db="EMBL/GenBank/DDBJ databases">
        <authorList>
            <person name="Veyrier F.J."/>
        </authorList>
    </citation>
    <scope>NUCLEOTIDE SEQUENCE</scope>
    <source>
        <strain evidence="15">SAG 1488-6</strain>
    </source>
</reference>
<dbReference type="HAMAP" id="MF_01576">
    <property type="entry name" value="THF_DHG_CYH"/>
    <property type="match status" value="1"/>
</dbReference>
<evidence type="ECO:0000256" key="11">
    <source>
        <dbReference type="HAMAP-Rule" id="MF_01576"/>
    </source>
</evidence>
<dbReference type="Gene3D" id="3.40.50.720">
    <property type="entry name" value="NAD(P)-binding Rossmann-like Domain"/>
    <property type="match status" value="1"/>
</dbReference>
<keyword evidence="4 11" id="KW-0658">Purine biosynthesis</keyword>
<evidence type="ECO:0000259" key="13">
    <source>
        <dbReference type="Pfam" id="PF02882"/>
    </source>
</evidence>
<sequence>MIANETVSSYLSRLASNAPTPGGGAVGALHVAHGAALISMVAKFTVGERFEHVQNQIEPLIIQSEQLIEEALLIADQDEYLFNDLIQAYRLPRDTQEQKAYRLQVIQAATKTATIPQIRTVKLSERILQSADTLVLIGNKSVISDVAAAAESAKAALATALVTLEININSIEEKPTKSELIDYAKLAEKLIQFADTITGKVRQKLKPQPNNDGQLNSTLSGKPVAEKLKTTIQHQVAVLAQQDVTACLAVILATDNEATIWYVNSIKKAAQSQGIKCEVYTLHNPSEEALKTLILELNQNTAVHGIILQTPLPKNININHLINLIDKNKDIDGANPLSLGYLSAGQKAFAPATARAVMEILDYYDIPLAGEEVTVIGRSNVVGKPLTQLLLKHNATVTLCHSHTQNLSQRTKAAKIVVVAVGQINLLKDSHITTDSIVIDVGTNIDENGRLVGDVAPEVAEIAHALTPVPGGVGTVTTTLLLLHTVEAAMSLSNANVLNVA</sequence>
<evidence type="ECO:0000259" key="14">
    <source>
        <dbReference type="Pfam" id="PF04961"/>
    </source>
</evidence>
<evidence type="ECO:0000256" key="4">
    <source>
        <dbReference type="ARBA" id="ARBA00022755"/>
    </source>
</evidence>
<evidence type="ECO:0000256" key="8">
    <source>
        <dbReference type="ARBA" id="ARBA00023102"/>
    </source>
</evidence>
<dbReference type="Pfam" id="PF04961">
    <property type="entry name" value="FTCD_C"/>
    <property type="match status" value="1"/>
</dbReference>
<dbReference type="Pfam" id="PF02882">
    <property type="entry name" value="THF_DHG_CYH_C"/>
    <property type="match status" value="1"/>
</dbReference>
<feature type="domain" description="Cyclodeaminase/cyclohydrolase" evidence="14">
    <location>
        <begin position="6"/>
        <end position="180"/>
    </location>
</feature>
<dbReference type="Proteomes" id="UP000832034">
    <property type="component" value="Chromosome"/>
</dbReference>
<keyword evidence="9 11" id="KW-0486">Methionine biosynthesis</keyword>
<comment type="catalytic activity">
    <reaction evidence="11">
        <text>(6R)-5,10-methenyltetrahydrofolate + H2O = (6R)-10-formyltetrahydrofolate + H(+)</text>
        <dbReference type="Rhea" id="RHEA:23700"/>
        <dbReference type="ChEBI" id="CHEBI:15377"/>
        <dbReference type="ChEBI" id="CHEBI:15378"/>
        <dbReference type="ChEBI" id="CHEBI:57455"/>
        <dbReference type="ChEBI" id="CHEBI:195366"/>
        <dbReference type="EC" id="3.5.4.9"/>
    </reaction>
</comment>
<dbReference type="InterPro" id="IPR000672">
    <property type="entry name" value="THF_DH/CycHdrlase"/>
</dbReference>
<dbReference type="InterPro" id="IPR046346">
    <property type="entry name" value="Aminoacid_DH-like_N_sf"/>
</dbReference>
<feature type="binding site" evidence="11">
    <location>
        <position position="443"/>
    </location>
    <ligand>
        <name>NADP(+)</name>
        <dbReference type="ChEBI" id="CHEBI:58349"/>
    </ligand>
</feature>
<evidence type="ECO:0000313" key="15">
    <source>
        <dbReference type="EMBL" id="UOO93495.1"/>
    </source>
</evidence>
<dbReference type="PANTHER" id="PTHR48099">
    <property type="entry name" value="C-1-TETRAHYDROFOLATE SYNTHASE, CYTOPLASMIC-RELATED"/>
    <property type="match status" value="1"/>
</dbReference>
<name>A0ABY4EEX6_VITST</name>
<feature type="domain" description="Tetrahydrofolate dehydrogenase/cyclohydrolase NAD(P)-binding" evidence="13">
    <location>
        <begin position="351"/>
        <end position="490"/>
    </location>
</feature>
<reference evidence="15" key="2">
    <citation type="journal article" date="2022" name="Res Sq">
        <title>Evolution of multicellular longitudinally dividing oral cavity symbionts (Neisseriaceae).</title>
        <authorList>
            <person name="Nyongesa S."/>
            <person name="Weber P."/>
            <person name="Bernet E."/>
            <person name="Pullido F."/>
            <person name="Nieckarz M."/>
            <person name="Delaby M."/>
            <person name="Nieves C."/>
            <person name="Viehboeck T."/>
            <person name="Krause N."/>
            <person name="Rivera-Millot A."/>
            <person name="Nakamura A."/>
            <person name="Vischer N."/>
            <person name="VanNieuwenhze M."/>
            <person name="Brun Y."/>
            <person name="Cava F."/>
            <person name="Bulgheresi S."/>
            <person name="Veyrier F."/>
        </authorList>
    </citation>
    <scope>NUCLEOTIDE SEQUENCE</scope>
    <source>
        <strain evidence="15">SAG 1488-6</strain>
    </source>
</reference>
<evidence type="ECO:0000256" key="1">
    <source>
        <dbReference type="ARBA" id="ARBA00004777"/>
    </source>
</evidence>
<feature type="binding site" evidence="11">
    <location>
        <begin position="377"/>
        <end position="379"/>
    </location>
    <ligand>
        <name>NADP(+)</name>
        <dbReference type="ChEBI" id="CHEBI:58349"/>
    </ligand>
</feature>
<evidence type="ECO:0000313" key="16">
    <source>
        <dbReference type="Proteomes" id="UP000832034"/>
    </source>
</evidence>
<dbReference type="InterPro" id="IPR007044">
    <property type="entry name" value="Cyclodeamin/CycHdrlase"/>
</dbReference>
<evidence type="ECO:0000256" key="2">
    <source>
        <dbReference type="ARBA" id="ARBA00022563"/>
    </source>
</evidence>
<dbReference type="SUPFAM" id="SSF51735">
    <property type="entry name" value="NAD(P)-binding Rossmann-fold domains"/>
    <property type="match status" value="1"/>
</dbReference>
<evidence type="ECO:0000256" key="3">
    <source>
        <dbReference type="ARBA" id="ARBA00022605"/>
    </source>
</evidence>
<dbReference type="Pfam" id="PF00763">
    <property type="entry name" value="THF_DHG_CYH"/>
    <property type="match status" value="1"/>
</dbReference>
<evidence type="ECO:0000256" key="6">
    <source>
        <dbReference type="ARBA" id="ARBA00022857"/>
    </source>
</evidence>
<organism evidence="15 16">
    <name type="scientific">Vitreoscilla stercoraria</name>
    <dbReference type="NCBI Taxonomy" id="61"/>
    <lineage>
        <taxon>Bacteria</taxon>
        <taxon>Pseudomonadati</taxon>
        <taxon>Pseudomonadota</taxon>
        <taxon>Betaproteobacteria</taxon>
        <taxon>Neisseriales</taxon>
        <taxon>Neisseriaceae</taxon>
        <taxon>Vitreoscilla</taxon>
    </lineage>
</organism>
<comment type="catalytic activity">
    <reaction evidence="11">
        <text>(6R)-5,10-methylene-5,6,7,8-tetrahydrofolate + NADP(+) = (6R)-5,10-methenyltetrahydrofolate + NADPH</text>
        <dbReference type="Rhea" id="RHEA:22812"/>
        <dbReference type="ChEBI" id="CHEBI:15636"/>
        <dbReference type="ChEBI" id="CHEBI:57455"/>
        <dbReference type="ChEBI" id="CHEBI:57783"/>
        <dbReference type="ChEBI" id="CHEBI:58349"/>
        <dbReference type="EC" id="1.5.1.5"/>
    </reaction>
</comment>
<keyword evidence="2 11" id="KW-0554">One-carbon metabolism</keyword>
<keyword evidence="6 11" id="KW-0521">NADP</keyword>
<evidence type="ECO:0000256" key="10">
    <source>
        <dbReference type="ARBA" id="ARBA00023268"/>
    </source>
</evidence>
<dbReference type="EC" id="1.5.1.5" evidence="11"/>
<comment type="pathway">
    <text evidence="1 11">One-carbon metabolism; tetrahydrofolate interconversion.</text>
</comment>
<dbReference type="SUPFAM" id="SSF101262">
    <property type="entry name" value="Methenyltetrahydrofolate cyclohydrolase-like"/>
    <property type="match status" value="1"/>
</dbReference>
<comment type="subunit">
    <text evidence="11">Homodimer.</text>
</comment>
<protein>
    <recommendedName>
        <fullName evidence="11">Bifunctional protein FolD</fullName>
    </recommendedName>
    <domain>
        <recommendedName>
            <fullName evidence="11">Methylenetetrahydrofolate dehydrogenase</fullName>
            <ecNumber evidence="11">1.5.1.5</ecNumber>
        </recommendedName>
    </domain>
    <domain>
        <recommendedName>
            <fullName evidence="11">Methenyltetrahydrofolate cyclohydrolase</fullName>
            <ecNumber evidence="11">3.5.4.9</ecNumber>
        </recommendedName>
    </domain>
</protein>
<dbReference type="InterPro" id="IPR036291">
    <property type="entry name" value="NAD(P)-bd_dom_sf"/>
</dbReference>
<evidence type="ECO:0000256" key="7">
    <source>
        <dbReference type="ARBA" id="ARBA00023002"/>
    </source>
</evidence>
<dbReference type="PANTHER" id="PTHR48099:SF5">
    <property type="entry name" value="C-1-TETRAHYDROFOLATE SYNTHASE, CYTOPLASMIC"/>
    <property type="match status" value="1"/>
</dbReference>
<dbReference type="EC" id="3.5.4.9" evidence="11"/>
<keyword evidence="7 11" id="KW-0560">Oxidoreductase</keyword>
<evidence type="ECO:0000259" key="12">
    <source>
        <dbReference type="Pfam" id="PF00763"/>
    </source>
</evidence>
<dbReference type="Gene3D" id="1.20.120.680">
    <property type="entry name" value="Formiminotetrahydrofolate cyclodeaminase monomer, up-and-down helical bundle"/>
    <property type="match status" value="1"/>
</dbReference>
<keyword evidence="10 11" id="KW-0511">Multifunctional enzyme</keyword>
<gene>
    <name evidence="11" type="primary">folD</name>
    <name evidence="15" type="ORF">LVJ81_05580</name>
</gene>
<dbReference type="CDD" id="cd01080">
    <property type="entry name" value="NAD_bind_m-THF_DH_Cyclohyd"/>
    <property type="match status" value="1"/>
</dbReference>
<evidence type="ECO:0000256" key="5">
    <source>
        <dbReference type="ARBA" id="ARBA00022801"/>
    </source>
</evidence>
<comment type="caution">
    <text evidence="11">Lacks conserved residue(s) required for the propagation of feature annotation.</text>
</comment>
<keyword evidence="16" id="KW-1185">Reference proteome</keyword>
<evidence type="ECO:0000256" key="9">
    <source>
        <dbReference type="ARBA" id="ARBA00023167"/>
    </source>
</evidence>
<dbReference type="InterPro" id="IPR020630">
    <property type="entry name" value="THF_DH/CycHdrlase_cat_dom"/>
</dbReference>
<keyword evidence="3 11" id="KW-0028">Amino-acid biosynthesis</keyword>